<dbReference type="InterPro" id="IPR050613">
    <property type="entry name" value="Sec_Metabolite_Reg"/>
</dbReference>
<organism evidence="6 7">
    <name type="scientific">Arthrobotrys musiformis</name>
    <dbReference type="NCBI Taxonomy" id="47236"/>
    <lineage>
        <taxon>Eukaryota</taxon>
        <taxon>Fungi</taxon>
        <taxon>Dikarya</taxon>
        <taxon>Ascomycota</taxon>
        <taxon>Pezizomycotina</taxon>
        <taxon>Orbiliomycetes</taxon>
        <taxon>Orbiliales</taxon>
        <taxon>Orbiliaceae</taxon>
        <taxon>Arthrobotrys</taxon>
    </lineage>
</organism>
<dbReference type="CDD" id="cd00067">
    <property type="entry name" value="GAL4"/>
    <property type="match status" value="1"/>
</dbReference>
<evidence type="ECO:0000256" key="3">
    <source>
        <dbReference type="ARBA" id="ARBA00023242"/>
    </source>
</evidence>
<dbReference type="SMART" id="SM00066">
    <property type="entry name" value="GAL4"/>
    <property type="match status" value="1"/>
</dbReference>
<dbReference type="AlphaFoldDB" id="A0AAV9WMI5"/>
<keyword evidence="2" id="KW-0479">Metal-binding</keyword>
<evidence type="ECO:0000259" key="5">
    <source>
        <dbReference type="PROSITE" id="PS50048"/>
    </source>
</evidence>
<dbReference type="Pfam" id="PF00172">
    <property type="entry name" value="Zn_clus"/>
    <property type="match status" value="1"/>
</dbReference>
<dbReference type="Gene3D" id="4.10.240.10">
    <property type="entry name" value="Zn(2)-C6 fungal-type DNA-binding domain"/>
    <property type="match status" value="1"/>
</dbReference>
<dbReference type="PROSITE" id="PS50048">
    <property type="entry name" value="ZN2_CY6_FUNGAL_2"/>
    <property type="match status" value="1"/>
</dbReference>
<comment type="caution">
    <text evidence="6">The sequence shown here is derived from an EMBL/GenBank/DDBJ whole genome shotgun (WGS) entry which is preliminary data.</text>
</comment>
<dbReference type="PANTHER" id="PTHR31001">
    <property type="entry name" value="UNCHARACTERIZED TRANSCRIPTIONAL REGULATORY PROTEIN"/>
    <property type="match status" value="1"/>
</dbReference>
<evidence type="ECO:0000256" key="4">
    <source>
        <dbReference type="SAM" id="MobiDB-lite"/>
    </source>
</evidence>
<dbReference type="GO" id="GO:0005634">
    <property type="term" value="C:nucleus"/>
    <property type="evidence" value="ECO:0007669"/>
    <property type="project" value="UniProtKB-SubCell"/>
</dbReference>
<dbReference type="Proteomes" id="UP001370758">
    <property type="component" value="Unassembled WGS sequence"/>
</dbReference>
<feature type="domain" description="Zn(2)-C6 fungal-type" evidence="5">
    <location>
        <begin position="72"/>
        <end position="103"/>
    </location>
</feature>
<dbReference type="CDD" id="cd12148">
    <property type="entry name" value="fungal_TF_MHR"/>
    <property type="match status" value="1"/>
</dbReference>
<dbReference type="EMBL" id="JAVHJL010000002">
    <property type="protein sequence ID" value="KAK6510100.1"/>
    <property type="molecule type" value="Genomic_DNA"/>
</dbReference>
<proteinExistence type="predicted"/>
<feature type="compositionally biased region" description="Basic residues" evidence="4">
    <location>
        <begin position="30"/>
        <end position="41"/>
    </location>
</feature>
<feature type="compositionally biased region" description="Low complexity" evidence="4">
    <location>
        <begin position="46"/>
        <end position="60"/>
    </location>
</feature>
<keyword evidence="3" id="KW-0539">Nucleus</keyword>
<dbReference type="SMART" id="SM00906">
    <property type="entry name" value="Fungal_trans"/>
    <property type="match status" value="1"/>
</dbReference>
<dbReference type="GO" id="GO:0003677">
    <property type="term" value="F:DNA binding"/>
    <property type="evidence" value="ECO:0007669"/>
    <property type="project" value="InterPro"/>
</dbReference>
<accession>A0AAV9WMI5</accession>
<evidence type="ECO:0000313" key="6">
    <source>
        <dbReference type="EMBL" id="KAK6510100.1"/>
    </source>
</evidence>
<gene>
    <name evidence="6" type="ORF">TWF481_004813</name>
</gene>
<evidence type="ECO:0000256" key="1">
    <source>
        <dbReference type="ARBA" id="ARBA00004123"/>
    </source>
</evidence>
<evidence type="ECO:0000256" key="2">
    <source>
        <dbReference type="ARBA" id="ARBA00022723"/>
    </source>
</evidence>
<dbReference type="PANTHER" id="PTHR31001:SF81">
    <property type="entry name" value="ZN(II)2CYS6 TRANSCRIPTION FACTOR"/>
    <property type="match status" value="1"/>
</dbReference>
<reference evidence="6 7" key="1">
    <citation type="submission" date="2023-08" db="EMBL/GenBank/DDBJ databases">
        <authorList>
            <person name="Palmer J.M."/>
        </authorList>
    </citation>
    <scope>NUCLEOTIDE SEQUENCE [LARGE SCALE GENOMIC DNA]</scope>
    <source>
        <strain evidence="6 7">TWF481</strain>
    </source>
</reference>
<comment type="subcellular location">
    <subcellularLocation>
        <location evidence="1">Nucleus</location>
    </subcellularLocation>
</comment>
<dbReference type="InterPro" id="IPR007219">
    <property type="entry name" value="XnlR_reg_dom"/>
</dbReference>
<keyword evidence="7" id="KW-1185">Reference proteome</keyword>
<dbReference type="Pfam" id="PF04082">
    <property type="entry name" value="Fungal_trans"/>
    <property type="match status" value="1"/>
</dbReference>
<feature type="region of interest" description="Disordered" evidence="4">
    <location>
        <begin position="140"/>
        <end position="194"/>
    </location>
</feature>
<dbReference type="GO" id="GO:0000981">
    <property type="term" value="F:DNA-binding transcription factor activity, RNA polymerase II-specific"/>
    <property type="evidence" value="ECO:0007669"/>
    <property type="project" value="InterPro"/>
</dbReference>
<protein>
    <recommendedName>
        <fullName evidence="5">Zn(2)-C6 fungal-type domain-containing protein</fullName>
    </recommendedName>
</protein>
<feature type="region of interest" description="Disordered" evidence="4">
    <location>
        <begin position="30"/>
        <end position="61"/>
    </location>
</feature>
<dbReference type="PROSITE" id="PS00463">
    <property type="entry name" value="ZN2_CY6_FUNGAL_1"/>
    <property type="match status" value="1"/>
</dbReference>
<sequence>MPNAGAMDIQRLVSKSQPATSTSVNQHHLHNLHHGNHRNPQKRAADFSGPGSSAAAAAAGLKDRPSKRLALSCTKCRSRKVKCDRVQPCQSCCLRGEPDQCRFPSAETTDLNAVNQAYEIRRLRKELDGWKAKYNQLQSQMLPSGTEGGTRDAFPELEGTSGNLPSPPNSNGRTLSIASESSNGRRPVPGDDKLASVDEKSHLHFGAPGLTTVINEFTNMHVKTSAAQIHHIPEAIDILSARYPRGFPFPTLWRAVDGIAGIWACMPPIDEVLMYVESYRDRAQCAYPYIYAELQDDDVLRRFLEGGVQNAEQQPSLLALILISIALGIQCSVYHRRGHKWVSGAMEEDRRFSEVYFAAAFQTLRIMGFSARPDALTLQTLLMMLPYLTNSGRCCDAWVVHGMAIRVAQSMGYHRDPTFLRPSPAPADAHVRRILWWWVLYQDVHLSMIFGRPLGVSGIGDVLPPELVTPMPTTFKEFVMPYTVLMRQMLSADELSTREIDDITSGALGLLSRLPPVLQFDPESWTRDDFSGPPWPRNMLAVLHASKVHNMVILLNKRRKDIEARERTGAQGVGLQRILSSCRLILKCQEFMHKHARQGLLCWFSNQCWFNASMILGLNILDHRDYPELESDKEELRKSYTRFQDEAYLGIHELAAIAVEHLGRMFQQVGIPMEGVEFTDHNNSGDIPDGEAMVAEAMEASIRAGPESDMDFGGIPQSFGYGLRIPDTLFKNGDMCSNSWHRV</sequence>
<dbReference type="InterPro" id="IPR036864">
    <property type="entry name" value="Zn2-C6_fun-type_DNA-bd_sf"/>
</dbReference>
<dbReference type="SUPFAM" id="SSF57701">
    <property type="entry name" value="Zn2/Cys6 DNA-binding domain"/>
    <property type="match status" value="1"/>
</dbReference>
<dbReference type="InterPro" id="IPR001138">
    <property type="entry name" value="Zn2Cys6_DnaBD"/>
</dbReference>
<dbReference type="GO" id="GO:0008270">
    <property type="term" value="F:zinc ion binding"/>
    <property type="evidence" value="ECO:0007669"/>
    <property type="project" value="InterPro"/>
</dbReference>
<evidence type="ECO:0000313" key="7">
    <source>
        <dbReference type="Proteomes" id="UP001370758"/>
    </source>
</evidence>
<dbReference type="GO" id="GO:0006351">
    <property type="term" value="P:DNA-templated transcription"/>
    <property type="evidence" value="ECO:0007669"/>
    <property type="project" value="InterPro"/>
</dbReference>
<name>A0AAV9WMI5_9PEZI</name>
<feature type="compositionally biased region" description="Polar residues" evidence="4">
    <location>
        <begin position="160"/>
        <end position="184"/>
    </location>
</feature>